<keyword evidence="1" id="KW-0472">Membrane</keyword>
<dbReference type="HOGENOM" id="CLU_3179005_0_0_6"/>
<organism evidence="2 3">
    <name type="scientific">Acinetobacter beijerinckii ANC 3835</name>
    <dbReference type="NCBI Taxonomy" id="1217649"/>
    <lineage>
        <taxon>Bacteria</taxon>
        <taxon>Pseudomonadati</taxon>
        <taxon>Pseudomonadota</taxon>
        <taxon>Gammaproteobacteria</taxon>
        <taxon>Moraxellales</taxon>
        <taxon>Moraxellaceae</taxon>
        <taxon>Acinetobacter</taxon>
    </lineage>
</organism>
<evidence type="ECO:0000256" key="1">
    <source>
        <dbReference type="SAM" id="Phobius"/>
    </source>
</evidence>
<dbReference type="PATRIC" id="fig|1217649.3.peg.477"/>
<reference evidence="2 3" key="1">
    <citation type="submission" date="2013-02" db="EMBL/GenBank/DDBJ databases">
        <title>The Genome Sequence of Acinetobacter beijerinckii ANC 3835.</title>
        <authorList>
            <consortium name="The Broad Institute Genome Sequencing Platform"/>
            <consortium name="The Broad Institute Genome Sequencing Center for Infectious Disease"/>
            <person name="Cerqueira G."/>
            <person name="Feldgarden M."/>
            <person name="Courvalin P."/>
            <person name="Perichon B."/>
            <person name="Grillot-Courvalin C."/>
            <person name="Clermont D."/>
            <person name="Rocha E."/>
            <person name="Yoon E.-J."/>
            <person name="Nemec A."/>
            <person name="Walker B."/>
            <person name="Young S.K."/>
            <person name="Zeng Q."/>
            <person name="Gargeya S."/>
            <person name="Fitzgerald M."/>
            <person name="Haas B."/>
            <person name="Abouelleil A."/>
            <person name="Alvarado L."/>
            <person name="Arachchi H.M."/>
            <person name="Berlin A.M."/>
            <person name="Chapman S.B."/>
            <person name="Dewar J."/>
            <person name="Goldberg J."/>
            <person name="Griggs A."/>
            <person name="Gujja S."/>
            <person name="Hansen M."/>
            <person name="Howarth C."/>
            <person name="Imamovic A."/>
            <person name="Larimer J."/>
            <person name="McCowan C."/>
            <person name="Murphy C."/>
            <person name="Neiman D."/>
            <person name="Pearson M."/>
            <person name="Priest M."/>
            <person name="Roberts A."/>
            <person name="Saif S."/>
            <person name="Shea T."/>
            <person name="Sisk P."/>
            <person name="Sykes S."/>
            <person name="Wortman J."/>
            <person name="Nusbaum C."/>
            <person name="Birren B."/>
        </authorList>
    </citation>
    <scope>NUCLEOTIDE SEQUENCE [LARGE SCALE GENOMIC DNA]</scope>
    <source>
        <strain evidence="2 3">ANC 3835</strain>
    </source>
</reference>
<dbReference type="Proteomes" id="UP000018417">
    <property type="component" value="Unassembled WGS sequence"/>
</dbReference>
<sequence>MGLTMNQQTTTHTVSNRIPYRYALKMFLGWSILYMGTLVGFVELLRRNII</sequence>
<dbReference type="AlphaFoldDB" id="N9EAC4"/>
<comment type="caution">
    <text evidence="2">The sequence shown here is derived from an EMBL/GenBank/DDBJ whole genome shotgun (WGS) entry which is preliminary data.</text>
</comment>
<feature type="transmembrane region" description="Helical" evidence="1">
    <location>
        <begin position="27"/>
        <end position="45"/>
    </location>
</feature>
<keyword evidence="1" id="KW-1133">Transmembrane helix</keyword>
<gene>
    <name evidence="2" type="ORF">F934_00503</name>
</gene>
<keyword evidence="1" id="KW-0812">Transmembrane</keyword>
<name>N9EAC4_9GAMM</name>
<evidence type="ECO:0000313" key="3">
    <source>
        <dbReference type="Proteomes" id="UP000018417"/>
    </source>
</evidence>
<dbReference type="EMBL" id="APQK01000003">
    <property type="protein sequence ID" value="ENW07388.1"/>
    <property type="molecule type" value="Genomic_DNA"/>
</dbReference>
<protein>
    <submittedName>
        <fullName evidence="2">Uncharacterized protein</fullName>
    </submittedName>
</protein>
<evidence type="ECO:0000313" key="2">
    <source>
        <dbReference type="EMBL" id="ENW07388.1"/>
    </source>
</evidence>
<accession>N9EAC4</accession>
<proteinExistence type="predicted"/>